<dbReference type="HOGENOM" id="CLU_868764_0_0_1"/>
<protein>
    <submittedName>
        <fullName evidence="3">Uncharacterized protein</fullName>
    </submittedName>
</protein>
<dbReference type="InParanoid" id="K2S273"/>
<comment type="caution">
    <text evidence="3">The sequence shown here is derived from an EMBL/GenBank/DDBJ whole genome shotgun (WGS) entry which is preliminary data.</text>
</comment>
<feature type="region of interest" description="Disordered" evidence="2">
    <location>
        <begin position="181"/>
        <end position="324"/>
    </location>
</feature>
<gene>
    <name evidence="3" type="ORF">MPH_12086</name>
</gene>
<dbReference type="Proteomes" id="UP000007129">
    <property type="component" value="Unassembled WGS sequence"/>
</dbReference>
<name>K2S273_MACPH</name>
<evidence type="ECO:0000256" key="2">
    <source>
        <dbReference type="SAM" id="MobiDB-lite"/>
    </source>
</evidence>
<evidence type="ECO:0000256" key="1">
    <source>
        <dbReference type="SAM" id="Coils"/>
    </source>
</evidence>
<sequence length="324" mass="35693">MFSFFAPSRREEPPAQQQDAPSADPHQPPLPYPDPPRSPRLQVEHARHLEEQLAILGHELADTRKTYEQKLADQREKLTAQLASQRDKYVSKTTRLEARNAWLEDTVQQLTAEKGWLAKRNEALERAEKALDARIGAFEEEVCELKADNAALRQENADYRADFDDVVGEVAELQKAAEAMAERAHKTLARPKAREQRSPMAGDEEARQRTPRGKRIEAPDADLSGETLTRTRERKEGEVRGRAAQAGGGVDPRSLEALRTLGASRNVSPSPTPDRGRQRRLGGGGLCAGGGSTATADAAPEDVAARPSRKRQRTESDTESGLTA</sequence>
<proteinExistence type="predicted"/>
<evidence type="ECO:0000313" key="3">
    <source>
        <dbReference type="EMBL" id="EKG10830.1"/>
    </source>
</evidence>
<organism evidence="3 4">
    <name type="scientific">Macrophomina phaseolina (strain MS6)</name>
    <name type="common">Charcoal rot fungus</name>
    <dbReference type="NCBI Taxonomy" id="1126212"/>
    <lineage>
        <taxon>Eukaryota</taxon>
        <taxon>Fungi</taxon>
        <taxon>Dikarya</taxon>
        <taxon>Ascomycota</taxon>
        <taxon>Pezizomycotina</taxon>
        <taxon>Dothideomycetes</taxon>
        <taxon>Dothideomycetes incertae sedis</taxon>
        <taxon>Botryosphaeriales</taxon>
        <taxon>Botryosphaeriaceae</taxon>
        <taxon>Macrophomina</taxon>
    </lineage>
</organism>
<accession>K2S273</accession>
<keyword evidence="1" id="KW-0175">Coiled coil</keyword>
<evidence type="ECO:0000313" key="4">
    <source>
        <dbReference type="Proteomes" id="UP000007129"/>
    </source>
</evidence>
<reference evidence="3 4" key="1">
    <citation type="journal article" date="2012" name="BMC Genomics">
        <title>Tools to kill: Genome of one of the most destructive plant pathogenic fungi Macrophomina phaseolina.</title>
        <authorList>
            <person name="Islam M.S."/>
            <person name="Haque M.S."/>
            <person name="Islam M.M."/>
            <person name="Emdad E.M."/>
            <person name="Halim A."/>
            <person name="Hossen Q.M.M."/>
            <person name="Hossain M.Z."/>
            <person name="Ahmed B."/>
            <person name="Rahim S."/>
            <person name="Rahman M.S."/>
            <person name="Alam M.M."/>
            <person name="Hou S."/>
            <person name="Wan X."/>
            <person name="Saito J.A."/>
            <person name="Alam M."/>
        </authorList>
    </citation>
    <scope>NUCLEOTIDE SEQUENCE [LARGE SCALE GENOMIC DNA]</scope>
    <source>
        <strain evidence="3 4">MS6</strain>
    </source>
</reference>
<dbReference type="Gene3D" id="1.10.287.1490">
    <property type="match status" value="1"/>
</dbReference>
<dbReference type="OrthoDB" id="3937751at2759"/>
<dbReference type="AlphaFoldDB" id="K2S273"/>
<feature type="region of interest" description="Disordered" evidence="2">
    <location>
        <begin position="1"/>
        <end position="41"/>
    </location>
</feature>
<feature type="compositionally biased region" description="Pro residues" evidence="2">
    <location>
        <begin position="26"/>
        <end position="38"/>
    </location>
</feature>
<feature type="compositionally biased region" description="Gly residues" evidence="2">
    <location>
        <begin position="281"/>
        <end position="292"/>
    </location>
</feature>
<feature type="compositionally biased region" description="Low complexity" evidence="2">
    <location>
        <begin position="293"/>
        <end position="302"/>
    </location>
</feature>
<feature type="compositionally biased region" description="Basic and acidic residues" evidence="2">
    <location>
        <begin position="229"/>
        <end position="241"/>
    </location>
</feature>
<dbReference type="VEuPathDB" id="FungiDB:MPH_12086"/>
<feature type="compositionally biased region" description="Basic and acidic residues" evidence="2">
    <location>
        <begin position="204"/>
        <end position="218"/>
    </location>
</feature>
<dbReference type="EMBL" id="AHHD01000502">
    <property type="protein sequence ID" value="EKG10830.1"/>
    <property type="molecule type" value="Genomic_DNA"/>
</dbReference>
<feature type="coiled-coil region" evidence="1">
    <location>
        <begin position="46"/>
        <end position="141"/>
    </location>
</feature>